<dbReference type="InterPro" id="IPR017932">
    <property type="entry name" value="GATase_2_dom"/>
</dbReference>
<dbReference type="SUPFAM" id="SSF56235">
    <property type="entry name" value="N-terminal nucleophile aminohydrolases (Ntn hydrolases)"/>
    <property type="match status" value="1"/>
</dbReference>
<dbReference type="EC" id="6.3.5.4" evidence="2"/>
<comment type="pathway">
    <text evidence="1">Amino-acid biosynthesis; L-asparagine biosynthesis; L-asparagine from L-aspartate (L-Gln route): step 1/1.</text>
</comment>
<dbReference type="InterPro" id="IPR001962">
    <property type="entry name" value="Asn_synthase"/>
</dbReference>
<dbReference type="Pfam" id="PF13537">
    <property type="entry name" value="GATase_7"/>
    <property type="match status" value="1"/>
</dbReference>
<dbReference type="STRING" id="1110502.TMO_3389"/>
<dbReference type="PATRIC" id="fig|1110502.3.peg.3474"/>
<dbReference type="KEGG" id="tmo:TMO_3389"/>
<evidence type="ECO:0000259" key="4">
    <source>
        <dbReference type="Pfam" id="PF00733"/>
    </source>
</evidence>
<evidence type="ECO:0000259" key="5">
    <source>
        <dbReference type="Pfam" id="PF13537"/>
    </source>
</evidence>
<feature type="domain" description="Glutamine amidotransferase type-2" evidence="5">
    <location>
        <begin position="100"/>
        <end position="159"/>
    </location>
</feature>
<evidence type="ECO:0000256" key="2">
    <source>
        <dbReference type="ARBA" id="ARBA00012737"/>
    </source>
</evidence>
<dbReference type="Gene3D" id="3.60.20.10">
    <property type="entry name" value="Glutamine Phosphoribosylpyrophosphate, subunit 1, domain 1"/>
    <property type="match status" value="1"/>
</dbReference>
<evidence type="ECO:0000256" key="3">
    <source>
        <dbReference type="ARBA" id="ARBA00048741"/>
    </source>
</evidence>
<dbReference type="Proteomes" id="UP000005258">
    <property type="component" value="Chromosome"/>
</dbReference>
<protein>
    <recommendedName>
        <fullName evidence="2">asparagine synthase (glutamine-hydrolyzing)</fullName>
        <ecNumber evidence="2">6.3.5.4</ecNumber>
    </recommendedName>
</protein>
<dbReference type="SUPFAM" id="SSF52402">
    <property type="entry name" value="Adenine nucleotide alpha hydrolases-like"/>
    <property type="match status" value="1"/>
</dbReference>
<reference evidence="6 7" key="1">
    <citation type="journal article" date="2012" name="J. Am. Chem. Soc.">
        <title>Bacterial biosynthesis and maturation of the didemnin anti-cancer agents.</title>
        <authorList>
            <person name="Xu Y."/>
            <person name="Kersten R.D."/>
            <person name="Nam S.J."/>
            <person name="Lu L."/>
            <person name="Al-Suwailem A.M."/>
            <person name="Zheng H."/>
            <person name="Fenical W."/>
            <person name="Dorrestein P.C."/>
            <person name="Moore B.S."/>
            <person name="Qian P.Y."/>
        </authorList>
    </citation>
    <scope>NUCLEOTIDE SEQUENCE [LARGE SCALE GENOMIC DNA]</scope>
    <source>
        <strain evidence="6 7">KA081020-065</strain>
    </source>
</reference>
<dbReference type="GO" id="GO:0006529">
    <property type="term" value="P:asparagine biosynthetic process"/>
    <property type="evidence" value="ECO:0007669"/>
    <property type="project" value="InterPro"/>
</dbReference>
<dbReference type="Pfam" id="PF00733">
    <property type="entry name" value="Asn_synthase"/>
    <property type="match status" value="1"/>
</dbReference>
<dbReference type="PANTHER" id="PTHR43284">
    <property type="entry name" value="ASPARAGINE SYNTHETASE (GLUTAMINE-HYDROLYZING)"/>
    <property type="match status" value="1"/>
</dbReference>
<organism evidence="6 7">
    <name type="scientific">Tistrella mobilis (strain KA081020-065)</name>
    <dbReference type="NCBI Taxonomy" id="1110502"/>
    <lineage>
        <taxon>Bacteria</taxon>
        <taxon>Pseudomonadati</taxon>
        <taxon>Pseudomonadota</taxon>
        <taxon>Alphaproteobacteria</taxon>
        <taxon>Geminicoccales</taxon>
        <taxon>Geminicoccaceae</taxon>
        <taxon>Tistrella</taxon>
    </lineage>
</organism>
<dbReference type="InterPro" id="IPR029055">
    <property type="entry name" value="Ntn_hydrolases_N"/>
</dbReference>
<evidence type="ECO:0000313" key="7">
    <source>
        <dbReference type="Proteomes" id="UP000005258"/>
    </source>
</evidence>
<dbReference type="InterPro" id="IPR051786">
    <property type="entry name" value="ASN_synthetase/amidase"/>
</dbReference>
<name>I3TR39_TISMK</name>
<dbReference type="eggNOG" id="COG0367">
    <property type="taxonomic scope" value="Bacteria"/>
</dbReference>
<dbReference type="Gene3D" id="3.40.50.620">
    <property type="entry name" value="HUPs"/>
    <property type="match status" value="2"/>
</dbReference>
<evidence type="ECO:0000313" key="6">
    <source>
        <dbReference type="EMBL" id="AFK55227.1"/>
    </source>
</evidence>
<evidence type="ECO:0000256" key="1">
    <source>
        <dbReference type="ARBA" id="ARBA00005187"/>
    </source>
</evidence>
<dbReference type="PANTHER" id="PTHR43284:SF1">
    <property type="entry name" value="ASPARAGINE SYNTHETASE"/>
    <property type="match status" value="1"/>
</dbReference>
<dbReference type="AlphaFoldDB" id="I3TR39"/>
<dbReference type="HOGENOM" id="CLU_432070_0_0_5"/>
<dbReference type="GO" id="GO:0005829">
    <property type="term" value="C:cytosol"/>
    <property type="evidence" value="ECO:0007669"/>
    <property type="project" value="TreeGrafter"/>
</dbReference>
<dbReference type="GO" id="GO:0004066">
    <property type="term" value="F:asparagine synthase (glutamine-hydrolyzing) activity"/>
    <property type="evidence" value="ECO:0007669"/>
    <property type="project" value="UniProtKB-EC"/>
</dbReference>
<dbReference type="EMBL" id="CP003236">
    <property type="protein sequence ID" value="AFK55227.1"/>
    <property type="molecule type" value="Genomic_DNA"/>
</dbReference>
<proteinExistence type="predicted"/>
<keyword evidence="7" id="KW-1185">Reference proteome</keyword>
<feature type="domain" description="Asparagine synthetase" evidence="4">
    <location>
        <begin position="242"/>
        <end position="611"/>
    </location>
</feature>
<gene>
    <name evidence="6" type="primary">asnO</name>
    <name evidence="6" type="ordered locus">TMO_3389</name>
</gene>
<dbReference type="InterPro" id="IPR014729">
    <property type="entry name" value="Rossmann-like_a/b/a_fold"/>
</dbReference>
<dbReference type="RefSeq" id="WP_014746904.1">
    <property type="nucleotide sequence ID" value="NC_017956.1"/>
</dbReference>
<accession>I3TR39</accession>
<comment type="catalytic activity">
    <reaction evidence="3">
        <text>L-aspartate + L-glutamine + ATP + H2O = L-asparagine + L-glutamate + AMP + diphosphate + H(+)</text>
        <dbReference type="Rhea" id="RHEA:12228"/>
        <dbReference type="ChEBI" id="CHEBI:15377"/>
        <dbReference type="ChEBI" id="CHEBI:15378"/>
        <dbReference type="ChEBI" id="CHEBI:29985"/>
        <dbReference type="ChEBI" id="CHEBI:29991"/>
        <dbReference type="ChEBI" id="CHEBI:30616"/>
        <dbReference type="ChEBI" id="CHEBI:33019"/>
        <dbReference type="ChEBI" id="CHEBI:58048"/>
        <dbReference type="ChEBI" id="CHEBI:58359"/>
        <dbReference type="ChEBI" id="CHEBI:456215"/>
        <dbReference type="EC" id="6.3.5.4"/>
    </reaction>
</comment>
<sequence>MRDFAGLLAGPDSILPADWLRTLDQRVGTGTVCHRLMVDGGPRAVFASWPVYTRPAGPRPDDGSGVPDTPSPAAPLILFNGRLAGNMPGGAQRRHGADLVRSAWRAGGAEALAGLTGDYVAAIWDGRHLALLRDVVGVLPLYLVARGGLIAFSTDFRLLTALPRIPARLDRTVITDQLVRQDRRAPSATCHAAVRTILPGECLVIDTGKPHPDTAPPDLRHLRRWTPVRPADMTSPDPWAGELRQRLIVAIHDRIDDAERPAVLLSGGLDSSAIALIAAKRLRRRGKRLLAISAVLPLDHQGPERDEWPYVLRVAEAADNIDLLRIEMVPDDDPFAELDRVLDLLGRLPFVPLSHGVLALGAAAAAQGVDVLLNGFAGDLFVSHSGRQTAAALLRQGRLREAVQDLADLHRVQGVPWSTLLRREVVAPLLPAGLRPISTETLPLRRDALSAGDWRRLRRRGRRFLQMGPQDLMRVALVPGRVDHPASDVVGISARLHGVDLRLPMLDQRLLSLMMSVPAAELRRGGWERSLYRRAMAGILPDEIRWRRDKGPAFDPVLAARLARYAGALEAWAETAHPACWAWIDRDRYLAAVRAVRPSGREGWTPAMFDTVMTGTLVCRFLDREARSGRGDV</sequence>